<sequence>MSPWLDVRVRDAVGSTNAELLADPRPWHVLTTDHQQAGRGRLARSWETPAGTAVALSACVPVPSARMPDAGWLPLLTGLAVRDALASLAGPGRAEAFVLKWPNDVLVATDDDRKVCGVLCELAPAPGPGDGVAVLGLGINVHQTREQLPVETATSLQLCGVEVGREDVVVAVLRALAHRHGQWATPSRMPALRADYTAACATLGREVDIHLPSGAVEPGRAVRVDGAGRLVIRTAGGERTHAAGDVVHARLSG</sequence>
<dbReference type="EC" id="6.3.4.15" evidence="3"/>
<dbReference type="Gene3D" id="2.30.30.100">
    <property type="match status" value="1"/>
</dbReference>
<proteinExistence type="predicted"/>
<dbReference type="NCBIfam" id="TIGR00121">
    <property type="entry name" value="birA_ligase"/>
    <property type="match status" value="1"/>
</dbReference>
<dbReference type="InterPro" id="IPR004408">
    <property type="entry name" value="Biotin_CoA_COase_ligase"/>
</dbReference>
<dbReference type="SUPFAM" id="SSF55681">
    <property type="entry name" value="Class II aaRS and biotin synthetases"/>
    <property type="match status" value="1"/>
</dbReference>
<organism evidence="5 6">
    <name type="scientific">Arsenicicoccus cauae</name>
    <dbReference type="NCBI Taxonomy" id="2663847"/>
    <lineage>
        <taxon>Bacteria</taxon>
        <taxon>Bacillati</taxon>
        <taxon>Actinomycetota</taxon>
        <taxon>Actinomycetes</taxon>
        <taxon>Micrococcales</taxon>
        <taxon>Intrasporangiaceae</taxon>
        <taxon>Arsenicicoccus</taxon>
    </lineage>
</organism>
<evidence type="ECO:0000313" key="6">
    <source>
        <dbReference type="Proteomes" id="UP000431092"/>
    </source>
</evidence>
<dbReference type="PROSITE" id="PS51733">
    <property type="entry name" value="BPL_LPL_CATALYTIC"/>
    <property type="match status" value="1"/>
</dbReference>
<keyword evidence="1 5" id="KW-0436">Ligase</keyword>
<evidence type="ECO:0000313" key="5">
    <source>
        <dbReference type="EMBL" id="MTB72329.1"/>
    </source>
</evidence>
<evidence type="ECO:0000259" key="4">
    <source>
        <dbReference type="PROSITE" id="PS51733"/>
    </source>
</evidence>
<evidence type="ECO:0000256" key="3">
    <source>
        <dbReference type="ARBA" id="ARBA00024227"/>
    </source>
</evidence>
<keyword evidence="2" id="KW-0092">Biotin</keyword>
<protein>
    <recommendedName>
        <fullName evidence="3">biotin--[biotin carboxyl-carrier protein] ligase</fullName>
        <ecNumber evidence="3">6.3.4.15</ecNumber>
    </recommendedName>
</protein>
<keyword evidence="6" id="KW-1185">Reference proteome</keyword>
<dbReference type="Pfam" id="PF02237">
    <property type="entry name" value="BPL_C"/>
    <property type="match status" value="1"/>
</dbReference>
<dbReference type="PANTHER" id="PTHR12835:SF5">
    <property type="entry name" value="BIOTIN--PROTEIN LIGASE"/>
    <property type="match status" value="1"/>
</dbReference>
<gene>
    <name evidence="5" type="ORF">GGG17_10170</name>
</gene>
<feature type="domain" description="BPL/LPL catalytic" evidence="4">
    <location>
        <begin position="1"/>
        <end position="184"/>
    </location>
</feature>
<dbReference type="InterPro" id="IPR004143">
    <property type="entry name" value="BPL_LPL_catalytic"/>
</dbReference>
<comment type="caution">
    <text evidence="5">The sequence shown here is derived from an EMBL/GenBank/DDBJ whole genome shotgun (WGS) entry which is preliminary data.</text>
</comment>
<dbReference type="Proteomes" id="UP000431092">
    <property type="component" value="Unassembled WGS sequence"/>
</dbReference>
<dbReference type="InterPro" id="IPR045864">
    <property type="entry name" value="aa-tRNA-synth_II/BPL/LPL"/>
</dbReference>
<dbReference type="Pfam" id="PF03099">
    <property type="entry name" value="BPL_LplA_LipB"/>
    <property type="match status" value="1"/>
</dbReference>
<dbReference type="InterPro" id="IPR003142">
    <property type="entry name" value="BPL_C"/>
</dbReference>
<dbReference type="Gene3D" id="3.30.930.10">
    <property type="entry name" value="Bira Bifunctional Protein, Domain 2"/>
    <property type="match status" value="1"/>
</dbReference>
<dbReference type="GO" id="GO:0005737">
    <property type="term" value="C:cytoplasm"/>
    <property type="evidence" value="ECO:0007669"/>
    <property type="project" value="TreeGrafter"/>
</dbReference>
<dbReference type="EMBL" id="WLVL01000037">
    <property type="protein sequence ID" value="MTB72329.1"/>
    <property type="molecule type" value="Genomic_DNA"/>
</dbReference>
<accession>A0A6I3IUV5</accession>
<dbReference type="PANTHER" id="PTHR12835">
    <property type="entry name" value="BIOTIN PROTEIN LIGASE"/>
    <property type="match status" value="1"/>
</dbReference>
<dbReference type="GO" id="GO:0004077">
    <property type="term" value="F:biotin--[biotin carboxyl-carrier protein] ligase activity"/>
    <property type="evidence" value="ECO:0007669"/>
    <property type="project" value="UniProtKB-EC"/>
</dbReference>
<reference evidence="5 6" key="1">
    <citation type="submission" date="2019-11" db="EMBL/GenBank/DDBJ databases">
        <title>Whole genome sequencing identifies a novel species of the genus Arsenicicoccus isolated from human blood.</title>
        <authorList>
            <person name="Jeong J.H."/>
            <person name="Kweon O.J."/>
            <person name="Kim H.R."/>
            <person name="Kim T.-H."/>
            <person name="Ha S.-M."/>
            <person name="Lee M.-K."/>
        </authorList>
    </citation>
    <scope>NUCLEOTIDE SEQUENCE [LARGE SCALE GENOMIC DNA]</scope>
    <source>
        <strain evidence="5 6">MKL-02</strain>
    </source>
</reference>
<evidence type="ECO:0000256" key="2">
    <source>
        <dbReference type="ARBA" id="ARBA00023267"/>
    </source>
</evidence>
<evidence type="ECO:0000256" key="1">
    <source>
        <dbReference type="ARBA" id="ARBA00022598"/>
    </source>
</evidence>
<dbReference type="AlphaFoldDB" id="A0A6I3IUV5"/>
<name>A0A6I3IUV5_9MICO</name>
<dbReference type="CDD" id="cd16442">
    <property type="entry name" value="BPL"/>
    <property type="match status" value="1"/>
</dbReference>